<dbReference type="Proteomes" id="UP000188219">
    <property type="component" value="Chromosome"/>
</dbReference>
<keyword evidence="1" id="KW-1133">Transmembrane helix</keyword>
<dbReference type="OrthoDB" id="9776609at2"/>
<evidence type="ECO:0000313" key="3">
    <source>
        <dbReference type="Proteomes" id="UP000188219"/>
    </source>
</evidence>
<feature type="transmembrane region" description="Helical" evidence="1">
    <location>
        <begin position="12"/>
        <end position="32"/>
    </location>
</feature>
<dbReference type="AlphaFoldDB" id="A0A1Q2M252"/>
<organism evidence="2 3">
    <name type="scientific">Microbulbifer agarilyticus</name>
    <dbReference type="NCBI Taxonomy" id="260552"/>
    <lineage>
        <taxon>Bacteria</taxon>
        <taxon>Pseudomonadati</taxon>
        <taxon>Pseudomonadota</taxon>
        <taxon>Gammaproteobacteria</taxon>
        <taxon>Cellvibrionales</taxon>
        <taxon>Microbulbiferaceae</taxon>
        <taxon>Microbulbifer</taxon>
    </lineage>
</organism>
<evidence type="ECO:0008006" key="4">
    <source>
        <dbReference type="Google" id="ProtNLM"/>
    </source>
</evidence>
<proteinExistence type="predicted"/>
<dbReference type="InterPro" id="IPR005625">
    <property type="entry name" value="PepSY-ass_TM"/>
</dbReference>
<dbReference type="RefSeq" id="WP_077400766.1">
    <property type="nucleotide sequence ID" value="NZ_CP019650.1"/>
</dbReference>
<keyword evidence="1" id="KW-0472">Membrane</keyword>
<dbReference type="KEGG" id="maga:Mag101_03345"/>
<sequence>MNKTLFKVHSWMALAAFIPLLVICITGSILVFKHEIDSVLLADKVRVESAGRERLSLDALEDAMRRNFSDYEPVGWVLFQDSNRADLVYTIQHGTDEWTYALLDQYTGEPLRPPMALTHHLTDWLLELHFTFLLGDWGMLVTSLFSILLCLLGISGFILYRKFWKNFFTLRWNARMIVYFSDLHKMTGIIGAPILLILGFTGAWWNIAHFAHEVAEHADGHEHHHMVDRLYSEELSLQGLLDNTGERIQNFEATYISLPWEPGANITFWGDVPTANPLTSQYASNITYNAQSGEHMLSYDIRDATIGATIVDTYRRLHFGDFAGLVSKVVWCVVGLSPLLLSITGIYIWYQRRDKRRKARKKRQERSAGVLTGSTV</sequence>
<dbReference type="PANTHER" id="PTHR34219">
    <property type="entry name" value="IRON-REGULATED INNER MEMBRANE PROTEIN-RELATED"/>
    <property type="match status" value="1"/>
</dbReference>
<feature type="transmembrane region" description="Helical" evidence="1">
    <location>
        <begin position="328"/>
        <end position="350"/>
    </location>
</feature>
<reference evidence="2" key="1">
    <citation type="submission" date="2017-02" db="EMBL/GenBank/DDBJ databases">
        <title>Genome of Microbulbifer agarilyticus GP101.</title>
        <authorList>
            <person name="Jung J."/>
            <person name="Bae S.S."/>
            <person name="Baek K."/>
        </authorList>
    </citation>
    <scope>NUCLEOTIDE SEQUENCE [LARGE SCALE GENOMIC DNA]</scope>
    <source>
        <strain evidence="2">GP101</strain>
    </source>
</reference>
<name>A0A1Q2M252_9GAMM</name>
<dbReference type="Pfam" id="PF03929">
    <property type="entry name" value="PepSY_TM"/>
    <property type="match status" value="1"/>
</dbReference>
<feature type="transmembrane region" description="Helical" evidence="1">
    <location>
        <begin position="137"/>
        <end position="160"/>
    </location>
</feature>
<evidence type="ECO:0000256" key="1">
    <source>
        <dbReference type="SAM" id="Phobius"/>
    </source>
</evidence>
<protein>
    <recommendedName>
        <fullName evidence="4">Cellulose-binding protein</fullName>
    </recommendedName>
</protein>
<accession>A0A1Q2M252</accession>
<dbReference type="EMBL" id="CP019650">
    <property type="protein sequence ID" value="AQQ66781.1"/>
    <property type="molecule type" value="Genomic_DNA"/>
</dbReference>
<gene>
    <name evidence="2" type="ORF">Mag101_03345</name>
</gene>
<keyword evidence="1" id="KW-0812">Transmembrane</keyword>
<dbReference type="PANTHER" id="PTHR34219:SF8">
    <property type="entry name" value="PEPSY DOMAIN-CONTAINING PROTEIN"/>
    <property type="match status" value="1"/>
</dbReference>
<dbReference type="STRING" id="260552.Mag101_03345"/>
<keyword evidence="3" id="KW-1185">Reference proteome</keyword>
<feature type="transmembrane region" description="Helical" evidence="1">
    <location>
        <begin position="186"/>
        <end position="207"/>
    </location>
</feature>
<evidence type="ECO:0000313" key="2">
    <source>
        <dbReference type="EMBL" id="AQQ66781.1"/>
    </source>
</evidence>